<dbReference type="InterPro" id="IPR050740">
    <property type="entry name" value="Aldehyde_DH_Superfamily"/>
</dbReference>
<protein>
    <submittedName>
        <fullName evidence="3">Succinate-semialdehyde dehydrogenase (NADP(+))</fullName>
    </submittedName>
</protein>
<dbReference type="PANTHER" id="PTHR43353">
    <property type="entry name" value="SUCCINATE-SEMIALDEHYDE DEHYDROGENASE, MITOCHONDRIAL"/>
    <property type="match status" value="1"/>
</dbReference>
<dbReference type="EMBL" id="PYZR01000519">
    <property type="protein sequence ID" value="PTF52867.1"/>
    <property type="molecule type" value="Genomic_DNA"/>
</dbReference>
<dbReference type="RefSeq" id="WP_133170911.1">
    <property type="nucleotide sequence ID" value="NZ_PYZR01000519.1"/>
</dbReference>
<accession>A0A2T4LK01</accession>
<dbReference type="SUPFAM" id="SSF53720">
    <property type="entry name" value="ALDH-like"/>
    <property type="match status" value="1"/>
</dbReference>
<dbReference type="PANTHER" id="PTHR43353:SF5">
    <property type="entry name" value="SUCCINATE-SEMIALDEHYDE DEHYDROGENASE, MITOCHONDRIAL"/>
    <property type="match status" value="1"/>
</dbReference>
<gene>
    <name evidence="3" type="ORF">BUY34_14500</name>
</gene>
<dbReference type="Gene3D" id="3.40.309.10">
    <property type="entry name" value="Aldehyde Dehydrogenase, Chain A, domain 2"/>
    <property type="match status" value="1"/>
</dbReference>
<organism evidence="3 4">
    <name type="scientific">Staphylococcus cohnii</name>
    <dbReference type="NCBI Taxonomy" id="29382"/>
    <lineage>
        <taxon>Bacteria</taxon>
        <taxon>Bacillati</taxon>
        <taxon>Bacillota</taxon>
        <taxon>Bacilli</taxon>
        <taxon>Bacillales</taxon>
        <taxon>Staphylococcaceae</taxon>
        <taxon>Staphylococcus</taxon>
        <taxon>Staphylococcus cohnii species complex</taxon>
    </lineage>
</organism>
<feature type="domain" description="Aldehyde dehydrogenase" evidence="2">
    <location>
        <begin position="1"/>
        <end position="146"/>
    </location>
</feature>
<dbReference type="GO" id="GO:0004777">
    <property type="term" value="F:succinate-semialdehyde dehydrogenase (NAD+) activity"/>
    <property type="evidence" value="ECO:0007669"/>
    <property type="project" value="TreeGrafter"/>
</dbReference>
<dbReference type="Proteomes" id="UP000241208">
    <property type="component" value="Unassembled WGS sequence"/>
</dbReference>
<evidence type="ECO:0000256" key="1">
    <source>
        <dbReference type="ARBA" id="ARBA00023002"/>
    </source>
</evidence>
<dbReference type="InterPro" id="IPR016163">
    <property type="entry name" value="Ald_DH_C"/>
</dbReference>
<proteinExistence type="predicted"/>
<sequence length="147" mass="16053">HQSIVDEYTKKLTAKVHELKVGNGMDEGVKVGPLINSDAVAKVLDQVTDASTKGASISRSLDDMTALGGNFLRPVVIANATQDMKVMNEETFGPLAPVMAYDDIDEVIRIANDTPFGLAAYFFTNDYRTGLKFYNELEYGVIGWNDG</sequence>
<name>A0A2T4LK01_9STAP</name>
<dbReference type="InterPro" id="IPR016161">
    <property type="entry name" value="Ald_DH/histidinol_DH"/>
</dbReference>
<reference evidence="3 4" key="1">
    <citation type="journal article" date="2016" name="Front. Microbiol.">
        <title>Comprehensive Phylogenetic Analysis of Bovine Non-aureus Staphylococci Species Based on Whole-Genome Sequencing.</title>
        <authorList>
            <person name="Naushad S."/>
            <person name="Barkema H.W."/>
            <person name="Luby C."/>
            <person name="Condas L.A."/>
            <person name="Nobrega D.B."/>
            <person name="Carson D.A."/>
            <person name="De Buck J."/>
        </authorList>
    </citation>
    <scope>NUCLEOTIDE SEQUENCE [LARGE SCALE GENOMIC DNA]</scope>
    <source>
        <strain evidence="3 4">SNUC 3829</strain>
    </source>
</reference>
<evidence type="ECO:0000313" key="4">
    <source>
        <dbReference type="Proteomes" id="UP000241208"/>
    </source>
</evidence>
<evidence type="ECO:0000259" key="2">
    <source>
        <dbReference type="Pfam" id="PF00171"/>
    </source>
</evidence>
<dbReference type="AlphaFoldDB" id="A0A2T4LK01"/>
<feature type="non-terminal residue" evidence="3">
    <location>
        <position position="147"/>
    </location>
</feature>
<dbReference type="GO" id="GO:0009450">
    <property type="term" value="P:gamma-aminobutyric acid catabolic process"/>
    <property type="evidence" value="ECO:0007669"/>
    <property type="project" value="TreeGrafter"/>
</dbReference>
<dbReference type="InterPro" id="IPR015590">
    <property type="entry name" value="Aldehyde_DH_dom"/>
</dbReference>
<comment type="caution">
    <text evidence="3">The sequence shown here is derived from an EMBL/GenBank/DDBJ whole genome shotgun (WGS) entry which is preliminary data.</text>
</comment>
<keyword evidence="1" id="KW-0560">Oxidoreductase</keyword>
<evidence type="ECO:0000313" key="3">
    <source>
        <dbReference type="EMBL" id="PTF52867.1"/>
    </source>
</evidence>
<dbReference type="Pfam" id="PF00171">
    <property type="entry name" value="Aldedh"/>
    <property type="match status" value="1"/>
</dbReference>
<feature type="non-terminal residue" evidence="3">
    <location>
        <position position="1"/>
    </location>
</feature>